<evidence type="ECO:0000313" key="2">
    <source>
        <dbReference type="EMBL" id="KAK9866811.1"/>
    </source>
</evidence>
<dbReference type="AlphaFoldDB" id="A0AAW1TCP9"/>
<comment type="caution">
    <text evidence="2">The sequence shown here is derived from an EMBL/GenBank/DDBJ whole genome shotgun (WGS) entry which is preliminary data.</text>
</comment>
<dbReference type="InterPro" id="IPR033362">
    <property type="entry name" value="SSNA1_fam"/>
</dbReference>
<dbReference type="Proteomes" id="UP001485043">
    <property type="component" value="Unassembled WGS sequence"/>
</dbReference>
<keyword evidence="3" id="KW-1185">Reference proteome</keyword>
<protein>
    <submittedName>
        <fullName evidence="2">Uncharacterized protein</fullName>
    </submittedName>
</protein>
<dbReference type="PANTHER" id="PTHR28661">
    <property type="entry name" value="SJOEGREN SYNDROME NUCLEAR AUTOANTIGEN 1"/>
    <property type="match status" value="1"/>
</dbReference>
<gene>
    <name evidence="2" type="ORF">WJX84_002158</name>
</gene>
<dbReference type="GO" id="GO:0036064">
    <property type="term" value="C:ciliary basal body"/>
    <property type="evidence" value="ECO:0007669"/>
    <property type="project" value="TreeGrafter"/>
</dbReference>
<feature type="compositionally biased region" description="Low complexity" evidence="1">
    <location>
        <begin position="84"/>
        <end position="98"/>
    </location>
</feature>
<feature type="region of interest" description="Disordered" evidence="1">
    <location>
        <begin position="60"/>
        <end position="98"/>
    </location>
</feature>
<reference evidence="2 3" key="1">
    <citation type="journal article" date="2024" name="Nat. Commun.">
        <title>Phylogenomics reveals the evolutionary origins of lichenization in chlorophyte algae.</title>
        <authorList>
            <person name="Puginier C."/>
            <person name="Libourel C."/>
            <person name="Otte J."/>
            <person name="Skaloud P."/>
            <person name="Haon M."/>
            <person name="Grisel S."/>
            <person name="Petersen M."/>
            <person name="Berrin J.G."/>
            <person name="Delaux P.M."/>
            <person name="Dal Grande F."/>
            <person name="Keller J."/>
        </authorList>
    </citation>
    <scope>NUCLEOTIDE SEQUENCE [LARGE SCALE GENOMIC DNA]</scope>
    <source>
        <strain evidence="2 3">SAG 2523</strain>
    </source>
</reference>
<dbReference type="EMBL" id="JALJOV010000131">
    <property type="protein sequence ID" value="KAK9866811.1"/>
    <property type="molecule type" value="Genomic_DNA"/>
</dbReference>
<dbReference type="PANTHER" id="PTHR28661:SF1">
    <property type="entry name" value="MICROTUBULE NUCLEATION FACTOR SSNA1"/>
    <property type="match status" value="1"/>
</dbReference>
<name>A0AAW1TCP9_9CHLO</name>
<accession>A0AAW1TCP9</accession>
<sequence>MAFAGQGSTLQTHNVELVKCIEDLREKREEVHRQLMEEESERQKLTSELQQIQRRLNQINESITRKSATRNEYDKNWLGEPGESAATSGSSDISSGRA</sequence>
<organism evidence="2 3">
    <name type="scientific">Apatococcus fuscideae</name>
    <dbReference type="NCBI Taxonomy" id="2026836"/>
    <lineage>
        <taxon>Eukaryota</taxon>
        <taxon>Viridiplantae</taxon>
        <taxon>Chlorophyta</taxon>
        <taxon>core chlorophytes</taxon>
        <taxon>Trebouxiophyceae</taxon>
        <taxon>Chlorellales</taxon>
        <taxon>Chlorellaceae</taxon>
        <taxon>Apatococcus</taxon>
    </lineage>
</organism>
<evidence type="ECO:0000256" key="1">
    <source>
        <dbReference type="SAM" id="MobiDB-lite"/>
    </source>
</evidence>
<proteinExistence type="predicted"/>
<evidence type="ECO:0000313" key="3">
    <source>
        <dbReference type="Proteomes" id="UP001485043"/>
    </source>
</evidence>